<protein>
    <submittedName>
        <fullName evidence="3">Multisubunit potassium/proton antiporter, PhaG subunit</fullName>
    </submittedName>
</protein>
<evidence type="ECO:0000256" key="1">
    <source>
        <dbReference type="SAM" id="MobiDB-lite"/>
    </source>
</evidence>
<dbReference type="NCBIfam" id="NF009316">
    <property type="entry name" value="PRK12674.1-5"/>
    <property type="match status" value="1"/>
</dbReference>
<dbReference type="PANTHER" id="PTHR34703">
    <property type="entry name" value="ANTIPORTER SUBUNIT MNHG2-RELATED"/>
    <property type="match status" value="1"/>
</dbReference>
<dbReference type="OrthoDB" id="4427992at2"/>
<feature type="transmembrane region" description="Helical" evidence="2">
    <location>
        <begin position="44"/>
        <end position="64"/>
    </location>
</feature>
<dbReference type="Pfam" id="PF03334">
    <property type="entry name" value="PhaG_MnhG_YufB"/>
    <property type="match status" value="1"/>
</dbReference>
<evidence type="ECO:0000313" key="4">
    <source>
        <dbReference type="Proteomes" id="UP000198703"/>
    </source>
</evidence>
<proteinExistence type="predicted"/>
<dbReference type="NCBIfam" id="TIGR01300">
    <property type="entry name" value="CPA3_mnhG_phaG"/>
    <property type="match status" value="1"/>
</dbReference>
<feature type="transmembrane region" description="Helical" evidence="2">
    <location>
        <begin position="76"/>
        <end position="97"/>
    </location>
</feature>
<keyword evidence="2" id="KW-0472">Membrane</keyword>
<dbReference type="STRING" id="89524.SAMN05444370_10216"/>
<reference evidence="3 4" key="1">
    <citation type="submission" date="2016-10" db="EMBL/GenBank/DDBJ databases">
        <authorList>
            <person name="de Groot N.N."/>
        </authorList>
    </citation>
    <scope>NUCLEOTIDE SEQUENCE [LARGE SCALE GENOMIC DNA]</scope>
    <source>
        <strain evidence="3 4">DSM 15345</strain>
    </source>
</reference>
<dbReference type="GO" id="GO:0015385">
    <property type="term" value="F:sodium:proton antiporter activity"/>
    <property type="evidence" value="ECO:0007669"/>
    <property type="project" value="TreeGrafter"/>
</dbReference>
<keyword evidence="4" id="KW-1185">Reference proteome</keyword>
<dbReference type="PANTHER" id="PTHR34703:SF1">
    <property type="entry name" value="ANTIPORTER SUBUNIT MNHG2-RELATED"/>
    <property type="match status" value="1"/>
</dbReference>
<keyword evidence="2" id="KW-1133">Transmembrane helix</keyword>
<evidence type="ECO:0000313" key="3">
    <source>
        <dbReference type="EMBL" id="SDZ88009.1"/>
    </source>
</evidence>
<dbReference type="RefSeq" id="WP_093248224.1">
    <property type="nucleotide sequence ID" value="NZ_FNQM01000002.1"/>
</dbReference>
<name>A0A1H3WLL5_9RHOB</name>
<dbReference type="EMBL" id="FNQM01000002">
    <property type="protein sequence ID" value="SDZ88009.1"/>
    <property type="molecule type" value="Genomic_DNA"/>
</dbReference>
<dbReference type="InterPro" id="IPR005133">
    <property type="entry name" value="PhaG_MnhG_YufB"/>
</dbReference>
<sequence>MSGAGVTIVEALASLLIVIGAVFGLVGSYGLVKLPDLVMRLHAPTKATTLGVGGVLLGAMVHAWGVEGRSSWHELLIALFLFVTAPISANLIAKAWLHREGADRPLPPTGRECGWANDDPPPDASESGRGDPPR</sequence>
<evidence type="ECO:0000256" key="2">
    <source>
        <dbReference type="SAM" id="Phobius"/>
    </source>
</evidence>
<feature type="region of interest" description="Disordered" evidence="1">
    <location>
        <begin position="107"/>
        <end position="134"/>
    </location>
</feature>
<gene>
    <name evidence="3" type="ORF">SAMN05444370_10216</name>
</gene>
<dbReference type="AlphaFoldDB" id="A0A1H3WLL5"/>
<dbReference type="Proteomes" id="UP000198703">
    <property type="component" value="Unassembled WGS sequence"/>
</dbReference>
<feature type="transmembrane region" description="Helical" evidence="2">
    <location>
        <begin position="12"/>
        <end position="32"/>
    </location>
</feature>
<accession>A0A1H3WLL5</accession>
<organism evidence="3 4">
    <name type="scientific">Rubrimonas cliftonensis</name>
    <dbReference type="NCBI Taxonomy" id="89524"/>
    <lineage>
        <taxon>Bacteria</taxon>
        <taxon>Pseudomonadati</taxon>
        <taxon>Pseudomonadota</taxon>
        <taxon>Alphaproteobacteria</taxon>
        <taxon>Rhodobacterales</taxon>
        <taxon>Paracoccaceae</taxon>
        <taxon>Rubrimonas</taxon>
    </lineage>
</organism>
<keyword evidence="2" id="KW-0812">Transmembrane</keyword>